<proteinExistence type="inferred from homology"/>
<dbReference type="InterPro" id="IPR040771">
    <property type="entry name" value="TLP1_add_C"/>
</dbReference>
<keyword evidence="3 5" id="KW-0012">Acyltransferase</keyword>
<dbReference type="GO" id="GO:0003985">
    <property type="term" value="F:acetyl-CoA C-acetyltransferase activity"/>
    <property type="evidence" value="ECO:0007669"/>
    <property type="project" value="UniProtKB-EC"/>
</dbReference>
<dbReference type="EC" id="2.3.1.9" evidence="5"/>
<evidence type="ECO:0000313" key="6">
    <source>
        <dbReference type="Proteomes" id="UP000562352"/>
    </source>
</evidence>
<dbReference type="SUPFAM" id="SSF53901">
    <property type="entry name" value="Thiolase-like"/>
    <property type="match status" value="1"/>
</dbReference>
<protein>
    <submittedName>
        <fullName evidence="5">Acetyl-CoA C-acetyltransferase</fullName>
        <ecNumber evidence="5">2.3.1.9</ecNumber>
    </submittedName>
</protein>
<dbReference type="PANTHER" id="PTHR18919:SF139">
    <property type="entry name" value="THIOLASE-LIKE PROTEIN TYPE 1 ADDITIONAL C-TERMINAL DOMAIN-CONTAINING PROTEIN"/>
    <property type="match status" value="1"/>
</dbReference>
<dbReference type="Gene3D" id="2.40.50.840">
    <property type="match status" value="1"/>
</dbReference>
<keyword evidence="6" id="KW-1185">Reference proteome</keyword>
<accession>A0A841DBU0</accession>
<comment type="similarity">
    <text evidence="1">Belongs to the thiolase-like superfamily. Thiolase family.</text>
</comment>
<feature type="domain" description="Thiolase-like protein type 1 additional C-terminal" evidence="4">
    <location>
        <begin position="431"/>
        <end position="503"/>
    </location>
</feature>
<organism evidence="5 6">
    <name type="scientific">Planomonospora venezuelensis</name>
    <dbReference type="NCBI Taxonomy" id="1999"/>
    <lineage>
        <taxon>Bacteria</taxon>
        <taxon>Bacillati</taxon>
        <taxon>Actinomycetota</taxon>
        <taxon>Actinomycetes</taxon>
        <taxon>Streptosporangiales</taxon>
        <taxon>Streptosporangiaceae</taxon>
        <taxon>Planomonospora</taxon>
    </lineage>
</organism>
<evidence type="ECO:0000313" key="5">
    <source>
        <dbReference type="EMBL" id="MBB5966283.1"/>
    </source>
</evidence>
<dbReference type="AlphaFoldDB" id="A0A841DBU0"/>
<dbReference type="Proteomes" id="UP000562352">
    <property type="component" value="Unassembled WGS sequence"/>
</dbReference>
<evidence type="ECO:0000259" key="4">
    <source>
        <dbReference type="Pfam" id="PF18313"/>
    </source>
</evidence>
<dbReference type="Gene3D" id="3.40.47.10">
    <property type="match status" value="1"/>
</dbReference>
<dbReference type="EMBL" id="JACHJJ010000022">
    <property type="protein sequence ID" value="MBB5966283.1"/>
    <property type="molecule type" value="Genomic_DNA"/>
</dbReference>
<gene>
    <name evidence="5" type="ORF">FHS22_005574</name>
</gene>
<evidence type="ECO:0000256" key="1">
    <source>
        <dbReference type="ARBA" id="ARBA00010982"/>
    </source>
</evidence>
<reference evidence="5 6" key="1">
    <citation type="submission" date="2020-08" db="EMBL/GenBank/DDBJ databases">
        <title>Genomic Encyclopedia of Type Strains, Phase III (KMG-III): the genomes of soil and plant-associated and newly described type strains.</title>
        <authorList>
            <person name="Whitman W."/>
        </authorList>
    </citation>
    <scope>NUCLEOTIDE SEQUENCE [LARGE SCALE GENOMIC DNA]</scope>
    <source>
        <strain evidence="5 6">CECT 3303</strain>
    </source>
</reference>
<evidence type="ECO:0000256" key="3">
    <source>
        <dbReference type="ARBA" id="ARBA00023315"/>
    </source>
</evidence>
<sequence>MSPDPRTPCLVGVAQHTVRDLPAPEPLDLWELAAREAAADAGAPGLLERLDSIQVVYTESWQYDDPVARLAERLKADPRHRVYSTVSGTAPQTLLGTAAAAIAAGEMDAALVAGAEAFATRRALRRAGERPAWSHPAHPRPPYGWERPPHPAELAHELFLPVHTYPIMETARRAAAGESIEEEFRGRGRMMAPMTRVAAANPHAWERVVRTPEELVTPSAQNRFVGWPYTKRTVALAEVDQAAAVIMVSTGLADRLGIPRDRRVHLRGWAYAEDTWEVAARPVMGASPAMAAAARHAFARAGVGADDLGALDLYSCFAVALRAACAATGIDPLDPRGLTVTGGLPYAGAPVSVYVLHSTAAMARRLRAEPGPGPVHGLVTGVGMHLTKHTYAVWSTEPGEAFGGGRGGDPGSGAGAGLAGLRGAAVPVHTAEPVPIADTWEGTATVAGYTVAHGRDGAAERGILVVDLPGGARAHACVRDPGLMAEAEAAELVGREVRLVPDGAVNAATW</sequence>
<dbReference type="InterPro" id="IPR016039">
    <property type="entry name" value="Thiolase-like"/>
</dbReference>
<evidence type="ECO:0000256" key="2">
    <source>
        <dbReference type="ARBA" id="ARBA00022679"/>
    </source>
</evidence>
<dbReference type="RefSeq" id="WP_184946269.1">
    <property type="nucleotide sequence ID" value="NZ_BAAAWZ010000001.1"/>
</dbReference>
<keyword evidence="2 5" id="KW-0808">Transferase</keyword>
<name>A0A841DBU0_PLAVE</name>
<dbReference type="Pfam" id="PF18313">
    <property type="entry name" value="TLP1_add_C"/>
    <property type="match status" value="1"/>
</dbReference>
<dbReference type="PANTHER" id="PTHR18919">
    <property type="entry name" value="ACETYL-COA C-ACYLTRANSFERASE"/>
    <property type="match status" value="1"/>
</dbReference>
<comment type="caution">
    <text evidence="5">The sequence shown here is derived from an EMBL/GenBank/DDBJ whole genome shotgun (WGS) entry which is preliminary data.</text>
</comment>